<dbReference type="PANTHER" id="PTHR37758:SF1">
    <property type="entry name" value="OS03G0334300 PROTEIN"/>
    <property type="match status" value="1"/>
</dbReference>
<dbReference type="GO" id="GO:0009507">
    <property type="term" value="C:chloroplast"/>
    <property type="evidence" value="ECO:0007669"/>
    <property type="project" value="TreeGrafter"/>
</dbReference>
<evidence type="ECO:0000313" key="2">
    <source>
        <dbReference type="EnsemblPlants" id="OPUNC03G15850.1"/>
    </source>
</evidence>
<dbReference type="PANTHER" id="PTHR37758">
    <property type="entry name" value="OS03G0334300 PROTEIN"/>
    <property type="match status" value="1"/>
</dbReference>
<evidence type="ECO:0000256" key="1">
    <source>
        <dbReference type="SAM" id="MobiDB-lite"/>
    </source>
</evidence>
<sequence>MRSLVSRAAPAHPTSLLARAGASAGHGQATFGRGAVPGGRLVAATTTLRLRARCWCGGGTEPVEVRKEGEGGPGKEEEEAAAAEELEVLEEEAIGGGDEGRRPTDYDRRAHIFEESSRVFSALKHRHDDGAAAAAAAAAAEAAHHGDTGR</sequence>
<name>A0A0E0KDD5_ORYPU</name>
<dbReference type="Gramene" id="OPUNC03G15850.1">
    <property type="protein sequence ID" value="OPUNC03G15850.1"/>
    <property type="gene ID" value="OPUNC03G15850"/>
</dbReference>
<keyword evidence="3" id="KW-1185">Reference proteome</keyword>
<accession>A0A0E0KDD5</accession>
<dbReference type="eggNOG" id="ENOG502S6XS">
    <property type="taxonomic scope" value="Eukaryota"/>
</dbReference>
<protein>
    <submittedName>
        <fullName evidence="2">Uncharacterized protein</fullName>
    </submittedName>
</protein>
<dbReference type="EnsemblPlants" id="OPUNC03G15850.1">
    <property type="protein sequence ID" value="OPUNC03G15850.1"/>
    <property type="gene ID" value="OPUNC03G15850"/>
</dbReference>
<reference evidence="2" key="1">
    <citation type="submission" date="2015-04" db="UniProtKB">
        <authorList>
            <consortium name="EnsemblPlants"/>
        </authorList>
    </citation>
    <scope>IDENTIFICATION</scope>
</reference>
<proteinExistence type="predicted"/>
<organism evidence="2">
    <name type="scientific">Oryza punctata</name>
    <name type="common">Red rice</name>
    <dbReference type="NCBI Taxonomy" id="4537"/>
    <lineage>
        <taxon>Eukaryota</taxon>
        <taxon>Viridiplantae</taxon>
        <taxon>Streptophyta</taxon>
        <taxon>Embryophyta</taxon>
        <taxon>Tracheophyta</taxon>
        <taxon>Spermatophyta</taxon>
        <taxon>Magnoliopsida</taxon>
        <taxon>Liliopsida</taxon>
        <taxon>Poales</taxon>
        <taxon>Poaceae</taxon>
        <taxon>BOP clade</taxon>
        <taxon>Oryzoideae</taxon>
        <taxon>Oryzeae</taxon>
        <taxon>Oryzinae</taxon>
        <taxon>Oryza</taxon>
    </lineage>
</organism>
<feature type="compositionally biased region" description="Basic and acidic residues" evidence="1">
    <location>
        <begin position="63"/>
        <end position="75"/>
    </location>
</feature>
<dbReference type="HOGENOM" id="CLU_140619_0_0_1"/>
<feature type="region of interest" description="Disordered" evidence="1">
    <location>
        <begin position="59"/>
        <end position="81"/>
    </location>
</feature>
<dbReference type="AlphaFoldDB" id="A0A0E0KDD5"/>
<evidence type="ECO:0000313" key="3">
    <source>
        <dbReference type="Proteomes" id="UP000026962"/>
    </source>
</evidence>
<dbReference type="OMA" id="GCAWCVC"/>
<reference evidence="2" key="2">
    <citation type="submission" date="2018-05" db="EMBL/GenBank/DDBJ databases">
        <title>OpunRS2 (Oryza punctata Reference Sequence Version 2).</title>
        <authorList>
            <person name="Zhang J."/>
            <person name="Kudrna D."/>
            <person name="Lee S."/>
            <person name="Talag J."/>
            <person name="Welchert J."/>
            <person name="Wing R.A."/>
        </authorList>
    </citation>
    <scope>NUCLEOTIDE SEQUENCE [LARGE SCALE GENOMIC DNA]</scope>
</reference>
<dbReference type="Proteomes" id="UP000026962">
    <property type="component" value="Chromosome 3"/>
</dbReference>
<dbReference type="STRING" id="4537.A0A0E0KDD5"/>